<comment type="similarity">
    <text evidence="2">Belongs to the MS4A family.</text>
</comment>
<dbReference type="PANTHER" id="PTHR23320">
    <property type="entry name" value="MEMBRANE-SPANNING 4-DOMAINS SUBFAMILY A MS4A -RELATED"/>
    <property type="match status" value="1"/>
</dbReference>
<dbReference type="OrthoDB" id="10071849at2759"/>
<dbReference type="GO" id="GO:0016020">
    <property type="term" value="C:membrane"/>
    <property type="evidence" value="ECO:0007669"/>
    <property type="project" value="UniProtKB-SubCell"/>
</dbReference>
<gene>
    <name evidence="7" type="primary">LOC127367003</name>
</gene>
<feature type="transmembrane region" description="Helical" evidence="6">
    <location>
        <begin position="178"/>
        <end position="197"/>
    </location>
</feature>
<feature type="transmembrane region" description="Helical" evidence="6">
    <location>
        <begin position="50"/>
        <end position="67"/>
    </location>
</feature>
<dbReference type="Proteomes" id="UP000694389">
    <property type="component" value="Unassembled WGS sequence"/>
</dbReference>
<evidence type="ECO:0000256" key="4">
    <source>
        <dbReference type="ARBA" id="ARBA00022989"/>
    </source>
</evidence>
<protein>
    <recommendedName>
        <fullName evidence="9">Membrane-spanning 4-domains subfamily A member 12</fullName>
    </recommendedName>
</protein>
<evidence type="ECO:0000256" key="1">
    <source>
        <dbReference type="ARBA" id="ARBA00004141"/>
    </source>
</evidence>
<evidence type="ECO:0000256" key="5">
    <source>
        <dbReference type="ARBA" id="ARBA00023136"/>
    </source>
</evidence>
<evidence type="ECO:0000256" key="3">
    <source>
        <dbReference type="ARBA" id="ARBA00022692"/>
    </source>
</evidence>
<name>A0A8C4EQ29_DICLA</name>
<sequence>MPKPVIQEKGVTVISVAADRKSMFLPLCLILKALCHSPCFLLFQGPMQTSATTAIGTIQIMVGLFNIGLGPGRTSTYPGDLTSLGAAYWLGAVFIVTGIMSILAGQFPSSCLVGFTVFMNIVGAIFAITGIVLYAIDLTGSSLLWICDRSRNNADHADNCRNLALLAQKLLTSMDSTLIAMAALQLCVSIRFAILGIRALTSETKKEEGSEDVEDQRPLLKVVLLTSPGA</sequence>
<keyword evidence="4 6" id="KW-1133">Transmembrane helix</keyword>
<dbReference type="GeneTree" id="ENSGT00510000051675"/>
<keyword evidence="3 6" id="KW-0812">Transmembrane</keyword>
<dbReference type="InterPro" id="IPR030417">
    <property type="entry name" value="MS4A"/>
</dbReference>
<keyword evidence="5 6" id="KW-0472">Membrane</keyword>
<keyword evidence="8" id="KW-1185">Reference proteome</keyword>
<reference evidence="7" key="2">
    <citation type="submission" date="2025-09" db="UniProtKB">
        <authorList>
            <consortium name="Ensembl"/>
        </authorList>
    </citation>
    <scope>IDENTIFICATION</scope>
</reference>
<dbReference type="GeneID" id="127367003"/>
<evidence type="ECO:0000313" key="8">
    <source>
        <dbReference type="Proteomes" id="UP000694389"/>
    </source>
</evidence>
<comment type="subcellular location">
    <subcellularLocation>
        <location evidence="1">Membrane</location>
        <topology evidence="1">Multi-pass membrane protein</topology>
    </subcellularLocation>
</comment>
<dbReference type="RefSeq" id="XP_051262468.1">
    <property type="nucleotide sequence ID" value="XM_051406508.1"/>
</dbReference>
<dbReference type="Pfam" id="PF04103">
    <property type="entry name" value="CD20"/>
    <property type="match status" value="1"/>
</dbReference>
<evidence type="ECO:0000256" key="2">
    <source>
        <dbReference type="ARBA" id="ARBA00009565"/>
    </source>
</evidence>
<dbReference type="Ensembl" id="ENSDLAT00005021240.2">
    <property type="protein sequence ID" value="ENSDLAP00005019778.2"/>
    <property type="gene ID" value="ENSDLAG00005009296.2"/>
</dbReference>
<reference evidence="7" key="1">
    <citation type="submission" date="2025-08" db="UniProtKB">
        <authorList>
            <consortium name="Ensembl"/>
        </authorList>
    </citation>
    <scope>IDENTIFICATION</scope>
</reference>
<evidence type="ECO:0000256" key="6">
    <source>
        <dbReference type="SAM" id="Phobius"/>
    </source>
</evidence>
<accession>A0A8C4EQ29</accession>
<evidence type="ECO:0008006" key="9">
    <source>
        <dbReference type="Google" id="ProtNLM"/>
    </source>
</evidence>
<dbReference type="AlphaFoldDB" id="A0A8C4EQ29"/>
<feature type="transmembrane region" description="Helical" evidence="6">
    <location>
        <begin position="23"/>
        <end position="43"/>
    </location>
</feature>
<evidence type="ECO:0000313" key="7">
    <source>
        <dbReference type="Ensembl" id="ENSDLAP00005019778.2"/>
    </source>
</evidence>
<organism evidence="7 8">
    <name type="scientific">Dicentrarchus labrax</name>
    <name type="common">European seabass</name>
    <name type="synonym">Morone labrax</name>
    <dbReference type="NCBI Taxonomy" id="13489"/>
    <lineage>
        <taxon>Eukaryota</taxon>
        <taxon>Metazoa</taxon>
        <taxon>Chordata</taxon>
        <taxon>Craniata</taxon>
        <taxon>Vertebrata</taxon>
        <taxon>Euteleostomi</taxon>
        <taxon>Actinopterygii</taxon>
        <taxon>Neopterygii</taxon>
        <taxon>Teleostei</taxon>
        <taxon>Neoteleostei</taxon>
        <taxon>Acanthomorphata</taxon>
        <taxon>Eupercaria</taxon>
        <taxon>Moronidae</taxon>
        <taxon>Dicentrarchus</taxon>
    </lineage>
</organism>
<proteinExistence type="inferred from homology"/>
<dbReference type="PANTHER" id="PTHR23320:SF125">
    <property type="entry name" value="TRANSMEMBRANE PROTEIN 176L.1-RELATED"/>
    <property type="match status" value="1"/>
</dbReference>
<dbReference type="InterPro" id="IPR007237">
    <property type="entry name" value="CD20-like"/>
</dbReference>
<feature type="transmembrane region" description="Helical" evidence="6">
    <location>
        <begin position="112"/>
        <end position="136"/>
    </location>
</feature>
<feature type="transmembrane region" description="Helical" evidence="6">
    <location>
        <begin position="87"/>
        <end position="105"/>
    </location>
</feature>
<dbReference type="OMA" id="LLWICDR"/>